<protein>
    <recommendedName>
        <fullName evidence="4">Copper chaperone PCu(A)C</fullName>
    </recommendedName>
</protein>
<evidence type="ECO:0008006" key="4">
    <source>
        <dbReference type="Google" id="ProtNLM"/>
    </source>
</evidence>
<keyword evidence="1" id="KW-0732">Signal</keyword>
<dbReference type="HOGENOM" id="CLU_100939_1_1_4"/>
<accession>F0EWN5</accession>
<keyword evidence="3" id="KW-1185">Reference proteome</keyword>
<dbReference type="PANTHER" id="PTHR36302">
    <property type="entry name" value="BLR7088 PROTEIN"/>
    <property type="match status" value="1"/>
</dbReference>
<dbReference type="Gene3D" id="2.60.40.1890">
    <property type="entry name" value="PCu(A)C copper chaperone"/>
    <property type="match status" value="1"/>
</dbReference>
<feature type="signal peptide" evidence="1">
    <location>
        <begin position="1"/>
        <end position="19"/>
    </location>
</feature>
<dbReference type="Proteomes" id="UP000004088">
    <property type="component" value="Unassembled WGS sequence"/>
</dbReference>
<dbReference type="SUPFAM" id="SSF110087">
    <property type="entry name" value="DR1885-like metal-binding protein"/>
    <property type="match status" value="1"/>
</dbReference>
<dbReference type="InterPro" id="IPR058248">
    <property type="entry name" value="Lxx211020-like"/>
</dbReference>
<proteinExistence type="predicted"/>
<dbReference type="AlphaFoldDB" id="F0EWN5"/>
<dbReference type="InterPro" id="IPR007410">
    <property type="entry name" value="LpqE-like"/>
</dbReference>
<dbReference type="RefSeq" id="WP_003781170.1">
    <property type="nucleotide sequence ID" value="NZ_GL870929.1"/>
</dbReference>
<sequence>MKKTFAVMAAVLMCQAAFAEGIKAGEAYAYPTLPNMTQGGIFVSLTNTDAQDNKLVGASVNKNVAQTTELHTHVNENGVMKMREVQGGIPLPAGQTQELKRGGYHVMVFGLAKPLRVGDKFPVTLKFQNGKPQTVTVTVREMSHNHGGHDHGAQPHQH</sequence>
<feature type="chain" id="PRO_5003251838" description="Copper chaperone PCu(A)C" evidence="1">
    <location>
        <begin position="20"/>
        <end position="158"/>
    </location>
</feature>
<dbReference type="STRING" id="888741.HMPREF9098_0265"/>
<reference evidence="2 3" key="1">
    <citation type="submission" date="2011-01" db="EMBL/GenBank/DDBJ databases">
        <authorList>
            <person name="Muzny D."/>
            <person name="Qin X."/>
            <person name="Deng J."/>
            <person name="Jiang H."/>
            <person name="Liu Y."/>
            <person name="Qu J."/>
            <person name="Song X.-Z."/>
            <person name="Zhang L."/>
            <person name="Thornton R."/>
            <person name="Coyle M."/>
            <person name="Francisco L."/>
            <person name="Jackson L."/>
            <person name="Javaid M."/>
            <person name="Korchina V."/>
            <person name="Kovar C."/>
            <person name="Mata R."/>
            <person name="Mathew T."/>
            <person name="Ngo R."/>
            <person name="Nguyen L."/>
            <person name="Nguyen N."/>
            <person name="Okwuonu G."/>
            <person name="Ongeri F."/>
            <person name="Pham C."/>
            <person name="Simmons D."/>
            <person name="Wilczek-Boney K."/>
            <person name="Hale W."/>
            <person name="Jakkamsetti A."/>
            <person name="Pham P."/>
            <person name="Ruth R."/>
            <person name="San Lucas F."/>
            <person name="Warren J."/>
            <person name="Zhang J."/>
            <person name="Zhao Z."/>
            <person name="Zhou C."/>
            <person name="Zhu D."/>
            <person name="Lee S."/>
            <person name="Bess C."/>
            <person name="Blankenburg K."/>
            <person name="Forbes L."/>
            <person name="Fu Q."/>
            <person name="Gubbala S."/>
            <person name="Hirani K."/>
            <person name="Jayaseelan J.C."/>
            <person name="Lara F."/>
            <person name="Munidasa M."/>
            <person name="Palculict T."/>
            <person name="Patil S."/>
            <person name="Pu L.-L."/>
            <person name="Saada N."/>
            <person name="Tang L."/>
            <person name="Weissenberger G."/>
            <person name="Zhu Y."/>
            <person name="Hemphill L."/>
            <person name="Shang Y."/>
            <person name="Youmans B."/>
            <person name="Ayvaz T."/>
            <person name="Ross M."/>
            <person name="Santibanez J."/>
            <person name="Aqrawi P."/>
            <person name="Gross S."/>
            <person name="Joshi V."/>
            <person name="Fowler G."/>
            <person name="Nazareth L."/>
            <person name="Reid J."/>
            <person name="Worley K."/>
            <person name="Petrosino J."/>
            <person name="Highlander S."/>
            <person name="Gibbs R."/>
        </authorList>
    </citation>
    <scope>NUCLEOTIDE SEQUENCE [LARGE SCALE GENOMIC DNA]</scope>
    <source>
        <strain evidence="2 3">ATCC 33394</strain>
    </source>
</reference>
<dbReference type="InterPro" id="IPR036182">
    <property type="entry name" value="PCuAC_sf"/>
</dbReference>
<evidence type="ECO:0000256" key="1">
    <source>
        <dbReference type="SAM" id="SignalP"/>
    </source>
</evidence>
<comment type="caution">
    <text evidence="2">The sequence shown here is derived from an EMBL/GenBank/DDBJ whole genome shotgun (WGS) entry which is preliminary data.</text>
</comment>
<organism evidence="2 3">
    <name type="scientific">Kingella denitrificans ATCC 33394</name>
    <dbReference type="NCBI Taxonomy" id="888741"/>
    <lineage>
        <taxon>Bacteria</taxon>
        <taxon>Pseudomonadati</taxon>
        <taxon>Pseudomonadota</taxon>
        <taxon>Betaproteobacteria</taxon>
        <taxon>Neisseriales</taxon>
        <taxon>Neisseriaceae</taxon>
        <taxon>Kingella</taxon>
    </lineage>
</organism>
<name>F0EWN5_9NEIS</name>
<evidence type="ECO:0000313" key="3">
    <source>
        <dbReference type="Proteomes" id="UP000004088"/>
    </source>
</evidence>
<evidence type="ECO:0000313" key="2">
    <source>
        <dbReference type="EMBL" id="EGC18116.1"/>
    </source>
</evidence>
<dbReference type="PANTHER" id="PTHR36302:SF1">
    <property type="entry name" value="COPPER CHAPERONE PCU(A)C"/>
    <property type="match status" value="1"/>
</dbReference>
<dbReference type="Pfam" id="PF04314">
    <property type="entry name" value="PCuAC"/>
    <property type="match status" value="1"/>
</dbReference>
<dbReference type="EMBL" id="AEWV01000006">
    <property type="protein sequence ID" value="EGC18116.1"/>
    <property type="molecule type" value="Genomic_DNA"/>
</dbReference>
<gene>
    <name evidence="2" type="ORF">HMPREF9098_0265</name>
</gene>